<dbReference type="InParanoid" id="A0A3N4LQE2"/>
<feature type="region of interest" description="Disordered" evidence="1">
    <location>
        <begin position="501"/>
        <end position="528"/>
    </location>
</feature>
<dbReference type="AlphaFoldDB" id="A0A3N4LQE2"/>
<dbReference type="EMBL" id="ML121539">
    <property type="protein sequence ID" value="RPB25133.1"/>
    <property type="molecule type" value="Genomic_DNA"/>
</dbReference>
<gene>
    <name evidence="2" type="ORF">L211DRAFT_139263</name>
</gene>
<dbReference type="Proteomes" id="UP000267821">
    <property type="component" value="Unassembled WGS sequence"/>
</dbReference>
<organism evidence="2 3">
    <name type="scientific">Terfezia boudieri ATCC MYA-4762</name>
    <dbReference type="NCBI Taxonomy" id="1051890"/>
    <lineage>
        <taxon>Eukaryota</taxon>
        <taxon>Fungi</taxon>
        <taxon>Dikarya</taxon>
        <taxon>Ascomycota</taxon>
        <taxon>Pezizomycotina</taxon>
        <taxon>Pezizomycetes</taxon>
        <taxon>Pezizales</taxon>
        <taxon>Pezizaceae</taxon>
        <taxon>Terfezia</taxon>
    </lineage>
</organism>
<proteinExistence type="predicted"/>
<protein>
    <submittedName>
        <fullName evidence="2">Uncharacterized protein</fullName>
    </submittedName>
</protein>
<reference evidence="2 3" key="1">
    <citation type="journal article" date="2018" name="Nat. Ecol. Evol.">
        <title>Pezizomycetes genomes reveal the molecular basis of ectomycorrhizal truffle lifestyle.</title>
        <authorList>
            <person name="Murat C."/>
            <person name="Payen T."/>
            <person name="Noel B."/>
            <person name="Kuo A."/>
            <person name="Morin E."/>
            <person name="Chen J."/>
            <person name="Kohler A."/>
            <person name="Krizsan K."/>
            <person name="Balestrini R."/>
            <person name="Da Silva C."/>
            <person name="Montanini B."/>
            <person name="Hainaut M."/>
            <person name="Levati E."/>
            <person name="Barry K.W."/>
            <person name="Belfiori B."/>
            <person name="Cichocki N."/>
            <person name="Clum A."/>
            <person name="Dockter R.B."/>
            <person name="Fauchery L."/>
            <person name="Guy J."/>
            <person name="Iotti M."/>
            <person name="Le Tacon F."/>
            <person name="Lindquist E.A."/>
            <person name="Lipzen A."/>
            <person name="Malagnac F."/>
            <person name="Mello A."/>
            <person name="Molinier V."/>
            <person name="Miyauchi S."/>
            <person name="Poulain J."/>
            <person name="Riccioni C."/>
            <person name="Rubini A."/>
            <person name="Sitrit Y."/>
            <person name="Splivallo R."/>
            <person name="Traeger S."/>
            <person name="Wang M."/>
            <person name="Zifcakova L."/>
            <person name="Wipf D."/>
            <person name="Zambonelli A."/>
            <person name="Paolocci F."/>
            <person name="Nowrousian M."/>
            <person name="Ottonello S."/>
            <person name="Baldrian P."/>
            <person name="Spatafora J.W."/>
            <person name="Henrissat B."/>
            <person name="Nagy L.G."/>
            <person name="Aury J.M."/>
            <person name="Wincker P."/>
            <person name="Grigoriev I.V."/>
            <person name="Bonfante P."/>
            <person name="Martin F.M."/>
        </authorList>
    </citation>
    <scope>NUCLEOTIDE SEQUENCE [LARGE SCALE GENOMIC DNA]</scope>
    <source>
        <strain evidence="2 3">ATCC MYA-4762</strain>
    </source>
</reference>
<name>A0A3N4LQE2_9PEZI</name>
<sequence length="750" mass="83652">MNIQQILGSAFLGIFFTLHGTVYGVPISTQIAELANIFAEKSHTLAPTKTAINDNILKFLDISTAQRNNLQRRAPPSNSQPLIVYHTPAQRTPVTVPNTVTNTVTNEVVEEVRQNPVGFLRGLAEKFRGSYQWVKTSKGWEWIQRQGTKVGELMKKAWNWFNRVILRKNTAHDPQIIIDGSHLQDPVTDFSATEDTPTHRGEGKAIIVPTLETIQEEAEEEGGPSPPSSDNRALVLLAPQNIQTEPEEHETKSSRNKGKGKEVILPAAPAQKDIQKEADVPILTQEEHARLEMEDEPGYGDIPGPSNYREKAWEKYNTYIRPAIAGAIPAIFEFEPESEPASVDQVLEHNSKVDPVTDQSQALLPNVKVTEQAPVTKAVASAYEPSEPTSNSGPELEAHSQPDSDTLSPFEDSTADTNMKLAIVSQGHVKPEPDAAILAQLQEPQPVTEVALQNTNGNTVHTGPAVGQDKGVVEENGKLYEIDFYGHSGRLQHEDVPAQGKSPMVTVDQNTKPKVFGPQNRPGWMTPPEKNLGFPDWPGKHECVTCKSGNPGKKVYPWPIRKDDPEPPRNPDPGWWEWLTTFGRGYQIEGPQPYDPNVHYYDAYKVERPDPFTYAPTPTMNPLPPVDPNDEGYNPWDPKPLHPLKVQSWREIQESAKAEAKSGVTKFPKPANWGFGKCDRNKCSLRNFNGDLVELPSRPDWALHRFSDTNFLELITDMGQYEQACKQLETEQRIMAGLRPLRYSDYCSPV</sequence>
<dbReference type="OrthoDB" id="2304840at2759"/>
<evidence type="ECO:0000256" key="1">
    <source>
        <dbReference type="SAM" id="MobiDB-lite"/>
    </source>
</evidence>
<feature type="region of interest" description="Disordered" evidence="1">
    <location>
        <begin position="381"/>
        <end position="413"/>
    </location>
</feature>
<evidence type="ECO:0000313" key="3">
    <source>
        <dbReference type="Proteomes" id="UP000267821"/>
    </source>
</evidence>
<feature type="region of interest" description="Disordered" evidence="1">
    <location>
        <begin position="240"/>
        <end position="260"/>
    </location>
</feature>
<keyword evidence="3" id="KW-1185">Reference proteome</keyword>
<accession>A0A3N4LQE2</accession>
<evidence type="ECO:0000313" key="2">
    <source>
        <dbReference type="EMBL" id="RPB25133.1"/>
    </source>
</evidence>